<organism evidence="1 2">
    <name type="scientific">Steinernema carpocapsae</name>
    <name type="common">Entomopathogenic nematode</name>
    <dbReference type="NCBI Taxonomy" id="34508"/>
    <lineage>
        <taxon>Eukaryota</taxon>
        <taxon>Metazoa</taxon>
        <taxon>Ecdysozoa</taxon>
        <taxon>Nematoda</taxon>
        <taxon>Chromadorea</taxon>
        <taxon>Rhabditida</taxon>
        <taxon>Tylenchina</taxon>
        <taxon>Panagrolaimomorpha</taxon>
        <taxon>Strongyloidoidea</taxon>
        <taxon>Steinernematidae</taxon>
        <taxon>Steinernema</taxon>
    </lineage>
</organism>
<protein>
    <submittedName>
        <fullName evidence="1">Uncharacterized protein</fullName>
    </submittedName>
</protein>
<dbReference type="Proteomes" id="UP000298663">
    <property type="component" value="Unassembled WGS sequence"/>
</dbReference>
<proteinExistence type="predicted"/>
<keyword evidence="2" id="KW-1185">Reference proteome</keyword>
<reference evidence="1 2" key="1">
    <citation type="journal article" date="2015" name="Genome Biol.">
        <title>Comparative genomics of Steinernema reveals deeply conserved gene regulatory networks.</title>
        <authorList>
            <person name="Dillman A.R."/>
            <person name="Macchietto M."/>
            <person name="Porter C.F."/>
            <person name="Rogers A."/>
            <person name="Williams B."/>
            <person name="Antoshechkin I."/>
            <person name="Lee M.M."/>
            <person name="Goodwin Z."/>
            <person name="Lu X."/>
            <person name="Lewis E.E."/>
            <person name="Goodrich-Blair H."/>
            <person name="Stock S.P."/>
            <person name="Adams B.J."/>
            <person name="Sternberg P.W."/>
            <person name="Mortazavi A."/>
        </authorList>
    </citation>
    <scope>NUCLEOTIDE SEQUENCE [LARGE SCALE GENOMIC DNA]</scope>
    <source>
        <strain evidence="1 2">ALL</strain>
    </source>
</reference>
<dbReference type="EMBL" id="AZBU02000009">
    <property type="protein sequence ID" value="TKR64099.1"/>
    <property type="molecule type" value="Genomic_DNA"/>
</dbReference>
<evidence type="ECO:0000313" key="2">
    <source>
        <dbReference type="Proteomes" id="UP000298663"/>
    </source>
</evidence>
<accession>A0A4U5M5G7</accession>
<dbReference type="AlphaFoldDB" id="A0A4U5M5G7"/>
<sequence>MRGVNSKEQDYRLHFFICSQKSTLKPAPLGKRNPIVCLFDKRKVLNNEYCYELTSFRFLGTCTLTLMMSAVRTSGFVCKDELWTSKGSKGTKGPFNFRSVFEYWNGSL</sequence>
<gene>
    <name evidence="1" type="ORF">L596_024689</name>
</gene>
<evidence type="ECO:0000313" key="1">
    <source>
        <dbReference type="EMBL" id="TKR64099.1"/>
    </source>
</evidence>
<reference evidence="1 2" key="2">
    <citation type="journal article" date="2019" name="G3 (Bethesda)">
        <title>Hybrid Assembly of the Genome of the Entomopathogenic Nematode Steinernema carpocapsae Identifies the X-Chromosome.</title>
        <authorList>
            <person name="Serra L."/>
            <person name="Macchietto M."/>
            <person name="Macias-Munoz A."/>
            <person name="McGill C.J."/>
            <person name="Rodriguez I.M."/>
            <person name="Rodriguez B."/>
            <person name="Murad R."/>
            <person name="Mortazavi A."/>
        </authorList>
    </citation>
    <scope>NUCLEOTIDE SEQUENCE [LARGE SCALE GENOMIC DNA]</scope>
    <source>
        <strain evidence="1 2">ALL</strain>
    </source>
</reference>
<name>A0A4U5M5G7_STECR</name>
<comment type="caution">
    <text evidence="1">The sequence shown here is derived from an EMBL/GenBank/DDBJ whole genome shotgun (WGS) entry which is preliminary data.</text>
</comment>